<dbReference type="OrthoDB" id="9786743at2"/>
<evidence type="ECO:0000313" key="4">
    <source>
        <dbReference type="Proteomes" id="UP000466345"/>
    </source>
</evidence>
<organism evidence="3 4">
    <name type="scientific">Streptomyces smaragdinus</name>
    <dbReference type="NCBI Taxonomy" id="2585196"/>
    <lineage>
        <taxon>Bacteria</taxon>
        <taxon>Bacillati</taxon>
        <taxon>Actinomycetota</taxon>
        <taxon>Actinomycetes</taxon>
        <taxon>Kitasatosporales</taxon>
        <taxon>Streptomycetaceae</taxon>
        <taxon>Streptomyces</taxon>
    </lineage>
</organism>
<keyword evidence="1 3" id="KW-0560">Oxidoreductase</keyword>
<gene>
    <name evidence="3" type="primary">bphJ_1</name>
    <name evidence="3" type="ORF">SRB5_11060</name>
</gene>
<sequence>MTHNRRSSAAVLGAGLIGADLADRISRSDLLDLRLVAGRDENTPGLRRLARQGLPVTGGGVAALVETGEKIDVVFDATSALSHAAHAELLEPLGGLLVDLTPSQVGRMVIPTVNGPDVLAHRNVNMVSCGGQAAIPVLAAIARHHRIEYAEVVTTAASPSIGRSTRLNLDEYIDTTQDAVREFAGIRDVKVMVNLSPARPPVTFRVALSLLGADLTDASVRTAVDAVAAEMRTFVAGYAVAGCSVHDGRAFVALEVAASGGRIPRYAGNLDIINSAALRVAEQYALAQHPADQEAS</sequence>
<dbReference type="Pfam" id="PF09290">
    <property type="entry name" value="AcetDehyd-dimer"/>
    <property type="match status" value="1"/>
</dbReference>
<evidence type="ECO:0000256" key="1">
    <source>
        <dbReference type="HAMAP-Rule" id="MF_01657"/>
    </source>
</evidence>
<reference evidence="3 4" key="1">
    <citation type="submission" date="2019-10" db="EMBL/GenBank/DDBJ databases">
        <title>Streptomyces smaragdinus sp. nov. and Streptomyces fabii sp. nov., isolated from the gut of fungus growing-termite Macrotermes natalensis.</title>
        <authorList>
            <person name="Schwitalla J."/>
            <person name="Benndorf R."/>
            <person name="Martin K."/>
            <person name="De Beer W."/>
            <person name="Kaster A.-K."/>
            <person name="Vollmers J."/>
            <person name="Poulsen M."/>
            <person name="Beemelmanns C."/>
        </authorList>
    </citation>
    <scope>NUCLEOTIDE SEQUENCE [LARGE SCALE GENOMIC DNA]</scope>
    <source>
        <strain evidence="3 4">RB5</strain>
    </source>
</reference>
<dbReference type="GO" id="GO:0051287">
    <property type="term" value="F:NAD binding"/>
    <property type="evidence" value="ECO:0007669"/>
    <property type="project" value="UniProtKB-UniRule"/>
</dbReference>
<dbReference type="Proteomes" id="UP000466345">
    <property type="component" value="Unassembled WGS sequence"/>
</dbReference>
<keyword evidence="4" id="KW-1185">Reference proteome</keyword>
<keyword evidence="1" id="KW-0520">NAD</keyword>
<dbReference type="CDD" id="cd23933">
    <property type="entry name" value="ALDH_C"/>
    <property type="match status" value="1"/>
</dbReference>
<proteinExistence type="inferred from homology"/>
<dbReference type="SUPFAM" id="SSF55347">
    <property type="entry name" value="Glyceraldehyde-3-phosphate dehydrogenase-like, C-terminal domain"/>
    <property type="match status" value="1"/>
</dbReference>
<dbReference type="AlphaFoldDB" id="A0A7K0CCY2"/>
<protein>
    <recommendedName>
        <fullName evidence="1">Acetaldehyde dehydrogenase</fullName>
        <ecNumber evidence="1">1.2.1.10</ecNumber>
    </recommendedName>
    <alternativeName>
        <fullName evidence="1">Acetaldehyde dehydrogenase [acetylating]</fullName>
    </alternativeName>
</protein>
<feature type="binding site" evidence="1">
    <location>
        <position position="269"/>
    </location>
    <ligand>
        <name>NAD(+)</name>
        <dbReference type="ChEBI" id="CHEBI:57540"/>
    </ligand>
</feature>
<dbReference type="GO" id="GO:0008774">
    <property type="term" value="F:acetaldehyde dehydrogenase (acetylating) activity"/>
    <property type="evidence" value="ECO:0007669"/>
    <property type="project" value="UniProtKB-UniRule"/>
</dbReference>
<comment type="similarity">
    <text evidence="1">Belongs to the acetaldehyde dehydrogenase family.</text>
</comment>
<comment type="catalytic activity">
    <reaction evidence="1">
        <text>acetaldehyde + NAD(+) + CoA = acetyl-CoA + NADH + H(+)</text>
        <dbReference type="Rhea" id="RHEA:23288"/>
        <dbReference type="ChEBI" id="CHEBI:15343"/>
        <dbReference type="ChEBI" id="CHEBI:15378"/>
        <dbReference type="ChEBI" id="CHEBI:57287"/>
        <dbReference type="ChEBI" id="CHEBI:57288"/>
        <dbReference type="ChEBI" id="CHEBI:57540"/>
        <dbReference type="ChEBI" id="CHEBI:57945"/>
        <dbReference type="EC" id="1.2.1.10"/>
    </reaction>
</comment>
<comment type="caution">
    <text evidence="1">Lacks conserved residue(s) required for the propagation of feature annotation.</text>
</comment>
<dbReference type="InterPro" id="IPR015426">
    <property type="entry name" value="Acetylaldehyde_DH_C"/>
</dbReference>
<dbReference type="Gene3D" id="3.40.50.720">
    <property type="entry name" value="NAD(P)-binding Rossmann-like Domain"/>
    <property type="match status" value="1"/>
</dbReference>
<dbReference type="Gene3D" id="3.30.360.10">
    <property type="entry name" value="Dihydrodipicolinate Reductase, domain 2"/>
    <property type="match status" value="1"/>
</dbReference>
<name>A0A7K0CCY2_9ACTN</name>
<comment type="caution">
    <text evidence="3">The sequence shown here is derived from an EMBL/GenBank/DDBJ whole genome shotgun (WGS) entry which is preliminary data.</text>
</comment>
<dbReference type="SUPFAM" id="SSF51735">
    <property type="entry name" value="NAD(P)-binding Rossmann-fold domains"/>
    <property type="match status" value="1"/>
</dbReference>
<dbReference type="RefSeq" id="WP_153450268.1">
    <property type="nucleotide sequence ID" value="NZ_WEGJ01000002.1"/>
</dbReference>
<feature type="domain" description="Acetaldehyde dehydrogenase C-terminal" evidence="2">
    <location>
        <begin position="129"/>
        <end position="264"/>
    </location>
</feature>
<dbReference type="EMBL" id="WEGJ01000002">
    <property type="protein sequence ID" value="MQY10992.1"/>
    <property type="molecule type" value="Genomic_DNA"/>
</dbReference>
<dbReference type="HAMAP" id="MF_01657">
    <property type="entry name" value="Ac_ald_DH_ac"/>
    <property type="match status" value="1"/>
</dbReference>
<feature type="active site" description="Acyl-thioester intermediate" evidence="1">
    <location>
        <position position="129"/>
    </location>
</feature>
<evidence type="ECO:0000313" key="3">
    <source>
        <dbReference type="EMBL" id="MQY10992.1"/>
    </source>
</evidence>
<dbReference type="PIRSF" id="PIRSF015689">
    <property type="entry name" value="Actaldh_dh_actl"/>
    <property type="match status" value="1"/>
</dbReference>
<dbReference type="InterPro" id="IPR003361">
    <property type="entry name" value="Acetaldehyde_dehydrogenase"/>
</dbReference>
<keyword evidence="1" id="KW-0058">Aromatic hydrocarbons catabolism</keyword>
<accession>A0A7K0CCY2</accession>
<evidence type="ECO:0000259" key="2">
    <source>
        <dbReference type="Pfam" id="PF09290"/>
    </source>
</evidence>
<dbReference type="NCBIfam" id="NF006157">
    <property type="entry name" value="PRK08300.1"/>
    <property type="match status" value="1"/>
</dbReference>
<dbReference type="InterPro" id="IPR036291">
    <property type="entry name" value="NAD(P)-bd_dom_sf"/>
</dbReference>
<dbReference type="EC" id="1.2.1.10" evidence="1"/>